<evidence type="ECO:0000313" key="2">
    <source>
        <dbReference type="EMBL" id="MFD0287411.1"/>
    </source>
</evidence>
<protein>
    <recommendedName>
        <fullName evidence="4">Error-prone DNA polymerase</fullName>
    </recommendedName>
</protein>
<evidence type="ECO:0000313" key="3">
    <source>
        <dbReference type="Proteomes" id="UP001596957"/>
    </source>
</evidence>
<evidence type="ECO:0000256" key="1">
    <source>
        <dbReference type="SAM" id="MobiDB-lite"/>
    </source>
</evidence>
<dbReference type="RefSeq" id="WP_381263297.1">
    <property type="nucleotide sequence ID" value="NZ_JBHTBI010000075.1"/>
</dbReference>
<proteinExistence type="predicted"/>
<accession>A0ABW2VW12</accession>
<gene>
    <name evidence="2" type="ORF">ACFQZP_38230</name>
</gene>
<reference evidence="3" key="1">
    <citation type="journal article" date="2019" name="Int. J. Syst. Evol. Microbiol.">
        <title>The Global Catalogue of Microorganisms (GCM) 10K type strain sequencing project: providing services to taxonomists for standard genome sequencing and annotation.</title>
        <authorList>
            <consortium name="The Broad Institute Genomics Platform"/>
            <consortium name="The Broad Institute Genome Sequencing Center for Infectious Disease"/>
            <person name="Wu L."/>
            <person name="Ma J."/>
        </authorList>
    </citation>
    <scope>NUCLEOTIDE SEQUENCE [LARGE SCALE GENOMIC DNA]</scope>
    <source>
        <strain evidence="3">CGMCC 4.7198</strain>
    </source>
</reference>
<sequence length="99" mass="10715">MQPRLAVQGAARALGHPIGRIREMTRHIHYGPPGPEADLSADVRELAAQLHKLPRHLGVHSGGMVLTRQSIGEAWPRNGPPPLAAPSCKATRTMWPPRG</sequence>
<organism evidence="2 3">
    <name type="scientific">Streptomyces lutosisoli</name>
    <dbReference type="NCBI Taxonomy" id="2665721"/>
    <lineage>
        <taxon>Bacteria</taxon>
        <taxon>Bacillati</taxon>
        <taxon>Actinomycetota</taxon>
        <taxon>Actinomycetes</taxon>
        <taxon>Kitasatosporales</taxon>
        <taxon>Streptomycetaceae</taxon>
        <taxon>Streptomyces</taxon>
    </lineage>
</organism>
<dbReference type="Proteomes" id="UP001596957">
    <property type="component" value="Unassembled WGS sequence"/>
</dbReference>
<feature type="region of interest" description="Disordered" evidence="1">
    <location>
        <begin position="72"/>
        <end position="99"/>
    </location>
</feature>
<keyword evidence="3" id="KW-1185">Reference proteome</keyword>
<name>A0ABW2VW12_9ACTN</name>
<dbReference type="EMBL" id="JBHTEC010000001">
    <property type="protein sequence ID" value="MFD0287411.1"/>
    <property type="molecule type" value="Genomic_DNA"/>
</dbReference>
<comment type="caution">
    <text evidence="2">The sequence shown here is derived from an EMBL/GenBank/DDBJ whole genome shotgun (WGS) entry which is preliminary data.</text>
</comment>
<evidence type="ECO:0008006" key="4">
    <source>
        <dbReference type="Google" id="ProtNLM"/>
    </source>
</evidence>